<gene>
    <name evidence="2" type="ORF">LEP1GSC203_1806</name>
</gene>
<dbReference type="PROSITE" id="PS51257">
    <property type="entry name" value="PROKAR_LIPOPROTEIN"/>
    <property type="match status" value="1"/>
</dbReference>
<comment type="caution">
    <text evidence="2">The sequence shown here is derived from an EMBL/GenBank/DDBJ whole genome shotgun (WGS) entry which is preliminary data.</text>
</comment>
<organism evidence="2 3">
    <name type="scientific">Leptospira terpstrae serovar Hualin str. LT 11-33 = ATCC 700639</name>
    <dbReference type="NCBI Taxonomy" id="1257025"/>
    <lineage>
        <taxon>Bacteria</taxon>
        <taxon>Pseudomonadati</taxon>
        <taxon>Spirochaetota</taxon>
        <taxon>Spirochaetia</taxon>
        <taxon>Leptospirales</taxon>
        <taxon>Leptospiraceae</taxon>
        <taxon>Leptospira</taxon>
    </lineage>
</organism>
<dbReference type="STRING" id="1257025.LEP1GSC203_1806"/>
<evidence type="ECO:0000313" key="2">
    <source>
        <dbReference type="EMBL" id="EMY61353.1"/>
    </source>
</evidence>
<dbReference type="Pfam" id="PF11845">
    <property type="entry name" value="Tll0287-like"/>
    <property type="match status" value="1"/>
</dbReference>
<dbReference type="InterPro" id="IPR021796">
    <property type="entry name" value="Tll0287-like_dom"/>
</dbReference>
<sequence length="187" mass="20759">MENVSLREMGYTVCISFLLVSFGCQKLNYETVAKNIAKEAKTNLIEKLTASLASGGTVKAIPFCKQNAVKITNSIGMKNEVLLRRISDKPRNPTNALSDEERNIFLEIGAKQSKEGEYPSKIISTKDTVTVYIPIPTVGLCLQCHGEPNLEIKKETLNVLQKEYPADLARGYRVGSLRGLFSVRFTK</sequence>
<name>N1VSF8_9LEPT</name>
<dbReference type="OrthoDB" id="9797588at2"/>
<reference evidence="2" key="1">
    <citation type="submission" date="2013-03" db="EMBL/GenBank/DDBJ databases">
        <authorList>
            <person name="Harkins D.M."/>
            <person name="Durkin A.S."/>
            <person name="Brinkac L.M."/>
            <person name="Haft D.H."/>
            <person name="Selengut J.D."/>
            <person name="Sanka R."/>
            <person name="DePew J."/>
            <person name="Purushe J."/>
            <person name="Hartskeerl R.A."/>
            <person name="Ahmed A."/>
            <person name="van der Linden H."/>
            <person name="Goris M.G.A."/>
            <person name="Vinetz J.M."/>
            <person name="Sutton G.G."/>
            <person name="Nierman W.C."/>
            <person name="Fouts D.E."/>
        </authorList>
    </citation>
    <scope>NUCLEOTIDE SEQUENCE [LARGE SCALE GENOMIC DNA]</scope>
    <source>
        <strain evidence="2">LT 11-33</strain>
    </source>
</reference>
<evidence type="ECO:0000259" key="1">
    <source>
        <dbReference type="Pfam" id="PF11845"/>
    </source>
</evidence>
<evidence type="ECO:0000313" key="3">
    <source>
        <dbReference type="Proteomes" id="UP000012371"/>
    </source>
</evidence>
<dbReference type="RefSeq" id="WP_002974023.1">
    <property type="nucleotide sequence ID" value="NZ_AOGW02000010.1"/>
</dbReference>
<dbReference type="AlphaFoldDB" id="N1VSF8"/>
<feature type="domain" description="Tll0287-like" evidence="1">
    <location>
        <begin position="48"/>
        <end position="185"/>
    </location>
</feature>
<protein>
    <submittedName>
        <fullName evidence="2">PF11845 family protein</fullName>
    </submittedName>
</protein>
<accession>N1VSF8</accession>
<keyword evidence="3" id="KW-1185">Reference proteome</keyword>
<dbReference type="EMBL" id="AOGW02000010">
    <property type="protein sequence ID" value="EMY61353.1"/>
    <property type="molecule type" value="Genomic_DNA"/>
</dbReference>
<dbReference type="Proteomes" id="UP000012371">
    <property type="component" value="Unassembled WGS sequence"/>
</dbReference>
<proteinExistence type="predicted"/>